<protein>
    <submittedName>
        <fullName evidence="3">Uncharacterized protein</fullName>
    </submittedName>
</protein>
<feature type="region of interest" description="Disordered" evidence="1">
    <location>
        <begin position="95"/>
        <end position="118"/>
    </location>
</feature>
<dbReference type="AlphaFoldDB" id="A0A7S4AV33"/>
<name>A0A7S4AV33_9STRA</name>
<sequence length="603" mass="68582">MKFQLKLSSPFIKIDVLSFALISSFTAFVCFNIFVSHIHNKSIGSHIGVLQEEKLRVAFSGQESHNESSSLLSSSSSVGSDIMLREGKLRAAFSRHDSQNESSLSSSSSSTSTSPSTRSYIMLQKEEELGAAFLGEDSVWEKSSTLLRQSPPAVAAATVDSSEELAVNTPQPKIINNFNLDADYDYSSSGLVVTTLETMKKYLDPNLNNCVPSSGNTTTAFHLKATTAYRKSTILPQWMKDYFDWHREQTVAINECNYRNYKFLILRCSLSEGKCGGVADRLKSLPFFIAVAASSKRIFFIRWERPAKLEEFLIPNEINWSLPDWLPAKADHFVEESSNSHFTRNAKVLYKHMRRRKYSNRLVLEGLVQDYYGGSSIYHKIDCDMDETKTYNKTQAEEQGDFMGWLEYERIYRDLFYTIFEPSPPVKKLIQEKMISENLVSGKFAAAQYRAFYGIENQKNRLMNATLVKKTRNALYCASEVQSGDPIVFASDSRLAVLEARKMDEEYADRRIVIFDDEKEALHFDKRDQWRSGKVADLYPAFVELLVMAEAKCISVGIGGYSRFANILSADPTCLIRHENKRKKQPPPCRWHGRYKSEVPSDN</sequence>
<gene>
    <name evidence="3" type="ORF">PAUS00366_LOCUS20656</name>
</gene>
<keyword evidence="2" id="KW-0812">Transmembrane</keyword>
<proteinExistence type="predicted"/>
<feature type="transmembrane region" description="Helical" evidence="2">
    <location>
        <begin position="12"/>
        <end position="35"/>
    </location>
</feature>
<evidence type="ECO:0000256" key="2">
    <source>
        <dbReference type="SAM" id="Phobius"/>
    </source>
</evidence>
<accession>A0A7S4AV33</accession>
<dbReference type="EMBL" id="HBIX01031087">
    <property type="protein sequence ID" value="CAE0727872.1"/>
    <property type="molecule type" value="Transcribed_RNA"/>
</dbReference>
<reference evidence="3" key="1">
    <citation type="submission" date="2021-01" db="EMBL/GenBank/DDBJ databases">
        <authorList>
            <person name="Corre E."/>
            <person name="Pelletier E."/>
            <person name="Niang G."/>
            <person name="Scheremetjew M."/>
            <person name="Finn R."/>
            <person name="Kale V."/>
            <person name="Holt S."/>
            <person name="Cochrane G."/>
            <person name="Meng A."/>
            <person name="Brown T."/>
            <person name="Cohen L."/>
        </authorList>
    </citation>
    <scope>NUCLEOTIDE SEQUENCE</scope>
    <source>
        <strain evidence="3">10249 10 AB</strain>
    </source>
</reference>
<keyword evidence="2" id="KW-1133">Transmembrane helix</keyword>
<evidence type="ECO:0000256" key="1">
    <source>
        <dbReference type="SAM" id="MobiDB-lite"/>
    </source>
</evidence>
<organism evidence="3">
    <name type="scientific">Pseudo-nitzschia australis</name>
    <dbReference type="NCBI Taxonomy" id="44445"/>
    <lineage>
        <taxon>Eukaryota</taxon>
        <taxon>Sar</taxon>
        <taxon>Stramenopiles</taxon>
        <taxon>Ochrophyta</taxon>
        <taxon>Bacillariophyta</taxon>
        <taxon>Bacillariophyceae</taxon>
        <taxon>Bacillariophycidae</taxon>
        <taxon>Bacillariales</taxon>
        <taxon>Bacillariaceae</taxon>
        <taxon>Pseudo-nitzschia</taxon>
    </lineage>
</organism>
<feature type="region of interest" description="Disordered" evidence="1">
    <location>
        <begin position="579"/>
        <end position="603"/>
    </location>
</feature>
<keyword evidence="2" id="KW-0472">Membrane</keyword>
<feature type="compositionally biased region" description="Low complexity" evidence="1">
    <location>
        <begin position="102"/>
        <end position="118"/>
    </location>
</feature>
<evidence type="ECO:0000313" key="3">
    <source>
        <dbReference type="EMBL" id="CAE0727872.1"/>
    </source>
</evidence>